<reference evidence="2 3" key="1">
    <citation type="journal article" date="2020" name="ISME J.">
        <title>Comparative genomics reveals insights into cyanobacterial evolution and habitat adaptation.</title>
        <authorList>
            <person name="Chen M.Y."/>
            <person name="Teng W.K."/>
            <person name="Zhao L."/>
            <person name="Hu C.X."/>
            <person name="Zhou Y.K."/>
            <person name="Han B.P."/>
            <person name="Song L.R."/>
            <person name="Shu W.S."/>
        </authorList>
    </citation>
    <scope>NUCLEOTIDE SEQUENCE [LARGE SCALE GENOMIC DNA]</scope>
    <source>
        <strain evidence="2 3">FACHB-248</strain>
    </source>
</reference>
<evidence type="ECO:0000259" key="1">
    <source>
        <dbReference type="Pfam" id="PF00535"/>
    </source>
</evidence>
<dbReference type="CDD" id="cd00761">
    <property type="entry name" value="Glyco_tranf_GTA_type"/>
    <property type="match status" value="1"/>
</dbReference>
<evidence type="ECO:0000313" key="3">
    <source>
        <dbReference type="Proteomes" id="UP000660380"/>
    </source>
</evidence>
<keyword evidence="3" id="KW-1185">Reference proteome</keyword>
<gene>
    <name evidence="2" type="ORF">H6G81_30625</name>
</gene>
<dbReference type="InterPro" id="IPR001173">
    <property type="entry name" value="Glyco_trans_2-like"/>
</dbReference>
<evidence type="ECO:0000313" key="2">
    <source>
        <dbReference type="EMBL" id="MBD2608755.1"/>
    </source>
</evidence>
<protein>
    <submittedName>
        <fullName evidence="2">Glycosyltransferase family 2 protein</fullName>
    </submittedName>
</protein>
<feature type="domain" description="Glycosyltransferase 2-like" evidence="1">
    <location>
        <begin position="8"/>
        <end position="140"/>
    </location>
</feature>
<dbReference type="PANTHER" id="PTHR22916">
    <property type="entry name" value="GLYCOSYLTRANSFERASE"/>
    <property type="match status" value="1"/>
</dbReference>
<dbReference type="Pfam" id="PF00535">
    <property type="entry name" value="Glycos_transf_2"/>
    <property type="match status" value="1"/>
</dbReference>
<comment type="caution">
    <text evidence="2">The sequence shown here is derived from an EMBL/GenBank/DDBJ whole genome shotgun (WGS) entry which is preliminary data.</text>
</comment>
<dbReference type="PANTHER" id="PTHR22916:SF3">
    <property type="entry name" value="UDP-GLCNAC:BETAGAL BETA-1,3-N-ACETYLGLUCOSAMINYLTRANSFERASE-LIKE PROTEIN 1"/>
    <property type="match status" value="1"/>
</dbReference>
<accession>A0ABR8H0E2</accession>
<organism evidence="2 3">
    <name type="scientific">Scytonema hofmannii FACHB-248</name>
    <dbReference type="NCBI Taxonomy" id="1842502"/>
    <lineage>
        <taxon>Bacteria</taxon>
        <taxon>Bacillati</taxon>
        <taxon>Cyanobacteriota</taxon>
        <taxon>Cyanophyceae</taxon>
        <taxon>Nostocales</taxon>
        <taxon>Scytonemataceae</taxon>
        <taxon>Scytonema</taxon>
    </lineage>
</organism>
<dbReference type="Proteomes" id="UP000660380">
    <property type="component" value="Unassembled WGS sequence"/>
</dbReference>
<dbReference type="SUPFAM" id="SSF53448">
    <property type="entry name" value="Nucleotide-diphospho-sugar transferases"/>
    <property type="match status" value="1"/>
</dbReference>
<dbReference type="Gene3D" id="3.90.550.10">
    <property type="entry name" value="Spore Coat Polysaccharide Biosynthesis Protein SpsA, Chain A"/>
    <property type="match status" value="1"/>
</dbReference>
<dbReference type="InterPro" id="IPR029044">
    <property type="entry name" value="Nucleotide-diphossugar_trans"/>
</dbReference>
<dbReference type="EMBL" id="JACJTA010000107">
    <property type="protein sequence ID" value="MBD2608755.1"/>
    <property type="molecule type" value="Genomic_DNA"/>
</dbReference>
<proteinExistence type="predicted"/>
<sequence>MTKCLDFTVAIPTYNGASRLPELLERLQNQICTPYLSWEIIVVDNNSTDNTAKVVQAYQENWQCACPLKYCFEAKQGAAYARKRAVEEAKSQLIGFLDDDNYPVSNWVTAAYAFAQKHPNAGAFGSQIHGDFEVQPPENFHKIACFLAITERGDKPHIYQPKMKMLPPGAGLVVRKQAWCENVPQQPVLNHKGREAGLASEDLEVVLHIQLGGWEIWYNPEMHVYHKIPAWRLQREYLILLFRCVGLSRYHLRMLRTKPWQRPLASLAYLVNDLRTIIIHTFKYRGVIKTDLIAACEKELLVSSLISPFYLFKIKFLKNYD</sequence>
<name>A0ABR8H0E2_9CYAN</name>
<dbReference type="RefSeq" id="WP_029637294.1">
    <property type="nucleotide sequence ID" value="NZ_JACJTA010000107.1"/>
</dbReference>
<dbReference type="NCBIfam" id="NF038302">
    <property type="entry name" value="EPS_HpsE"/>
    <property type="match status" value="1"/>
</dbReference>